<evidence type="ECO:0000313" key="9">
    <source>
        <dbReference type="Proteomes" id="UP000504615"/>
    </source>
</evidence>
<evidence type="ECO:0000256" key="5">
    <source>
        <dbReference type="ARBA" id="ARBA00022837"/>
    </source>
</evidence>
<protein>
    <submittedName>
        <fullName evidence="10">Arylsulfatase B-like</fullName>
    </submittedName>
</protein>
<sequence>MSLHNISFIFIQIILSVLCLYPGLACASQQPPNIVVIIADDLGWNDVSFHGADEIPTPNIDALAYNGVILNRHYVQPVCTPSRTAFLTGKYPIRTGMQGNPLKGAEPRGIPLSHTLLPEYLRKLGYTTHLVGKWHVGYHSTSYGPTRRGFDTFLGYYTGIIQYFNHTLQEEDRVGYDLHRSVSNNYTIEYRYDYMTDIITEEAEKIISSHDTAKPMFLQVAHLAPHSSTAEEIMEVRDWQETNATFGYIKDINRRKYASVLSTLDKSVGRVVESLKRANMLRNTIILFMADNGAQTEGKWKNFGSNYPLRGLKFTLFEGAIRGAACIYSPLIDHPSRVSTQLFHISDWLPTLYSAAGGNPNDLKQLDGIDQWSVIKSMNISERRSVLVNIREDENSEAALVDDYKLVRDKSDYQKHYNYYSGNDASYPKYNVTDVLASPAGSAIAGVSTHMLTANKIKKLREEATIICKNFTNSSSCENRTCLFNIYEDPCEITDLSLQHPEVVERLSVFIDSYKSVLVKQPHAPIDPAGFPCRFNNTWLPWLPDDYEPISEMHFKNGVTS</sequence>
<keyword evidence="5" id="KW-0106">Calcium</keyword>
<dbReference type="InterPro" id="IPR017850">
    <property type="entry name" value="Alkaline_phosphatase_core_sf"/>
</dbReference>
<keyword evidence="4" id="KW-0378">Hydrolase</keyword>
<evidence type="ECO:0000256" key="4">
    <source>
        <dbReference type="ARBA" id="ARBA00022801"/>
    </source>
</evidence>
<evidence type="ECO:0000256" key="2">
    <source>
        <dbReference type="ARBA" id="ARBA00008779"/>
    </source>
</evidence>
<keyword evidence="9" id="KW-1185">Reference proteome</keyword>
<dbReference type="Gene3D" id="3.40.720.10">
    <property type="entry name" value="Alkaline Phosphatase, subunit A"/>
    <property type="match status" value="1"/>
</dbReference>
<dbReference type="Gene3D" id="3.30.1120.10">
    <property type="match status" value="1"/>
</dbReference>
<dbReference type="GO" id="GO:0046872">
    <property type="term" value="F:metal ion binding"/>
    <property type="evidence" value="ECO:0007669"/>
    <property type="project" value="UniProtKB-KW"/>
</dbReference>
<feature type="signal peptide" evidence="7">
    <location>
        <begin position="1"/>
        <end position="27"/>
    </location>
</feature>
<dbReference type="InterPro" id="IPR047115">
    <property type="entry name" value="ARSB"/>
</dbReference>
<dbReference type="InterPro" id="IPR024607">
    <property type="entry name" value="Sulfatase_CS"/>
</dbReference>
<gene>
    <name evidence="10" type="primary">LOC105433969</name>
</gene>
<evidence type="ECO:0000256" key="7">
    <source>
        <dbReference type="SAM" id="SignalP"/>
    </source>
</evidence>
<name>A0A6I9XNZ4_9HYME</name>
<dbReference type="RefSeq" id="XP_011647798.1">
    <property type="nucleotide sequence ID" value="XM_011649496.2"/>
</dbReference>
<dbReference type="Proteomes" id="UP000504615">
    <property type="component" value="Unplaced"/>
</dbReference>
<comment type="cofactor">
    <cofactor evidence="1">
        <name>Ca(2+)</name>
        <dbReference type="ChEBI" id="CHEBI:29108"/>
    </cofactor>
</comment>
<feature type="domain" description="Sulfatase N-terminal" evidence="8">
    <location>
        <begin position="32"/>
        <end position="357"/>
    </location>
</feature>
<accession>A0A6I9XNZ4</accession>
<evidence type="ECO:0000313" key="10">
    <source>
        <dbReference type="RefSeq" id="XP_011647798.1"/>
    </source>
</evidence>
<dbReference type="PANTHER" id="PTHR10342:SF264">
    <property type="entry name" value="MIP05773P-RELATED"/>
    <property type="match status" value="1"/>
</dbReference>
<dbReference type="CDD" id="cd16029">
    <property type="entry name" value="4-S"/>
    <property type="match status" value="1"/>
</dbReference>
<feature type="chain" id="PRO_5027014661" evidence="7">
    <location>
        <begin position="28"/>
        <end position="561"/>
    </location>
</feature>
<evidence type="ECO:0000259" key="8">
    <source>
        <dbReference type="Pfam" id="PF00884"/>
    </source>
</evidence>
<organism evidence="9 10">
    <name type="scientific">Pogonomyrmex barbatus</name>
    <name type="common">red harvester ant</name>
    <dbReference type="NCBI Taxonomy" id="144034"/>
    <lineage>
        <taxon>Eukaryota</taxon>
        <taxon>Metazoa</taxon>
        <taxon>Ecdysozoa</taxon>
        <taxon>Arthropoda</taxon>
        <taxon>Hexapoda</taxon>
        <taxon>Insecta</taxon>
        <taxon>Pterygota</taxon>
        <taxon>Neoptera</taxon>
        <taxon>Endopterygota</taxon>
        <taxon>Hymenoptera</taxon>
        <taxon>Apocrita</taxon>
        <taxon>Aculeata</taxon>
        <taxon>Formicoidea</taxon>
        <taxon>Formicidae</taxon>
        <taxon>Myrmicinae</taxon>
        <taxon>Pogonomyrmex</taxon>
    </lineage>
</organism>
<keyword evidence="6" id="KW-0325">Glycoprotein</keyword>
<dbReference type="OrthoDB" id="103349at2759"/>
<evidence type="ECO:0000256" key="6">
    <source>
        <dbReference type="ARBA" id="ARBA00023180"/>
    </source>
</evidence>
<dbReference type="GO" id="GO:0008484">
    <property type="term" value="F:sulfuric ester hydrolase activity"/>
    <property type="evidence" value="ECO:0007669"/>
    <property type="project" value="InterPro"/>
</dbReference>
<keyword evidence="3" id="KW-0479">Metal-binding</keyword>
<dbReference type="KEGG" id="pbar:105433969"/>
<dbReference type="SUPFAM" id="SSF53649">
    <property type="entry name" value="Alkaline phosphatase-like"/>
    <property type="match status" value="1"/>
</dbReference>
<dbReference type="AlphaFoldDB" id="A0A6I9XNZ4"/>
<dbReference type="PROSITE" id="PS00523">
    <property type="entry name" value="SULFATASE_1"/>
    <property type="match status" value="1"/>
</dbReference>
<proteinExistence type="inferred from homology"/>
<dbReference type="PANTHER" id="PTHR10342">
    <property type="entry name" value="ARYLSULFATASE"/>
    <property type="match status" value="1"/>
</dbReference>
<evidence type="ECO:0000256" key="1">
    <source>
        <dbReference type="ARBA" id="ARBA00001913"/>
    </source>
</evidence>
<dbReference type="Pfam" id="PF00884">
    <property type="entry name" value="Sulfatase"/>
    <property type="match status" value="1"/>
</dbReference>
<evidence type="ECO:0000256" key="3">
    <source>
        <dbReference type="ARBA" id="ARBA00022723"/>
    </source>
</evidence>
<comment type="similarity">
    <text evidence="2">Belongs to the sulfatase family.</text>
</comment>
<reference evidence="10" key="1">
    <citation type="submission" date="2025-08" db="UniProtKB">
        <authorList>
            <consortium name="RefSeq"/>
        </authorList>
    </citation>
    <scope>IDENTIFICATION</scope>
</reference>
<dbReference type="PROSITE" id="PS00149">
    <property type="entry name" value="SULFATASE_2"/>
    <property type="match status" value="1"/>
</dbReference>
<keyword evidence="7" id="KW-0732">Signal</keyword>
<dbReference type="InterPro" id="IPR000917">
    <property type="entry name" value="Sulfatase_N"/>
</dbReference>
<dbReference type="GeneID" id="105433969"/>